<dbReference type="InterPro" id="IPR001180">
    <property type="entry name" value="CNH_dom"/>
</dbReference>
<keyword evidence="2" id="KW-0813">Transport</keyword>
<evidence type="ECO:0000259" key="6">
    <source>
        <dbReference type="PROSITE" id="PS50219"/>
    </source>
</evidence>
<reference evidence="8 9" key="4">
    <citation type="submission" date="2017-10" db="EMBL/GenBank/DDBJ databases">
        <title>Genome analyses suggest a sexual origin of heterokaryosis in a supposedly ancient asexual fungus.</title>
        <authorList>
            <person name="Corradi N."/>
            <person name="Sedzielewska K."/>
            <person name="Noel J."/>
            <person name="Charron P."/>
            <person name="Farinelli L."/>
            <person name="Marton T."/>
            <person name="Kruger M."/>
            <person name="Pelin A."/>
            <person name="Brachmann A."/>
            <person name="Corradi N."/>
        </authorList>
    </citation>
    <scope>NUCLEOTIDE SEQUENCE [LARGE SCALE GENOMIC DNA]</scope>
    <source>
        <strain evidence="8 9">A1</strain>
    </source>
</reference>
<proteinExistence type="predicted"/>
<name>A0A2I1DYR3_9GLOM</name>
<organism evidence="7 10">
    <name type="scientific">Rhizophagus irregularis</name>
    <dbReference type="NCBI Taxonomy" id="588596"/>
    <lineage>
        <taxon>Eukaryota</taxon>
        <taxon>Fungi</taxon>
        <taxon>Fungi incertae sedis</taxon>
        <taxon>Mucoromycota</taxon>
        <taxon>Glomeromycotina</taxon>
        <taxon>Glomeromycetes</taxon>
        <taxon>Glomerales</taxon>
        <taxon>Glomeraceae</taxon>
        <taxon>Rhizophagus</taxon>
    </lineage>
</organism>
<evidence type="ECO:0000256" key="5">
    <source>
        <dbReference type="PROSITE-ProRule" id="PRU01006"/>
    </source>
</evidence>
<dbReference type="GO" id="GO:0006914">
    <property type="term" value="P:autophagy"/>
    <property type="evidence" value="ECO:0007669"/>
    <property type="project" value="TreeGrafter"/>
</dbReference>
<dbReference type="VEuPathDB" id="FungiDB:RhiirA1_413025"/>
<dbReference type="GO" id="GO:0034058">
    <property type="term" value="P:endosomal vesicle fusion"/>
    <property type="evidence" value="ECO:0007669"/>
    <property type="project" value="TreeGrafter"/>
</dbReference>
<reference evidence="7 10" key="1">
    <citation type="submission" date="2016-04" db="EMBL/GenBank/DDBJ databases">
        <title>Genome analyses suggest a sexual origin of heterokaryosis in a supposedly ancient asexual fungus.</title>
        <authorList>
            <person name="Ropars J."/>
            <person name="Sedzielewska K."/>
            <person name="Noel J."/>
            <person name="Charron P."/>
            <person name="Farinelli L."/>
            <person name="Marton T."/>
            <person name="Kruger M."/>
            <person name="Pelin A."/>
            <person name="Brachmann A."/>
            <person name="Corradi N."/>
        </authorList>
    </citation>
    <scope>NUCLEOTIDE SEQUENCE [LARGE SCALE GENOMIC DNA]</scope>
    <source>
        <strain evidence="7 10">A5</strain>
    </source>
</reference>
<dbReference type="PROSITE" id="PS50236">
    <property type="entry name" value="CHCR"/>
    <property type="match status" value="1"/>
</dbReference>
<dbReference type="Proteomes" id="UP000232688">
    <property type="component" value="Unassembled WGS sequence"/>
</dbReference>
<gene>
    <name evidence="8" type="ORF">RhiirA1_413025</name>
    <name evidence="7" type="ORF">RhiirA5_354460</name>
</gene>
<comment type="subcellular location">
    <subcellularLocation>
        <location evidence="1">Cytoplasm</location>
    </subcellularLocation>
</comment>
<sequence length="1034" mass="117669">MTFSPFSLQTLINALHLEDSQQASQNSGGGSRLFGTGWGIKDTQVTVESVEAWENNLYLGTSDGYLIHYLIDGQVSSDNNVSSNFRLSKQPLGKRIVERIMLFPQIRTAVILCDSTLSFYSLPEIIALPTPDFQPIRGVTCFCHDISMEGKTEEDGSVRICVMKKRMLHIYSLTSERCTEVTSMQVPDGAITACQYGPYVCVADTRRYKMINLLAKRMEELIPYESSVNGDMFRPIITVIREGEFLLTAPANADHVTIGHFIAYTGDAVRGTLQWENFPRAISVEFPFVVALLRNNVIEVHNIIEQKLVQSIKLKSRLRTISTGPGIKVQVAGLMDRLKLENGYLFNEDNNSHLDNNIFSNVDNDKAKSNNNQSNFLATVPTRLIIAGSESVVALAATPFAVQIDSMLDASRVEEAIESSKRMMTTATPENVHSERMRHEFNYIQQKSGFLYLGETFFDMALPLFEEGNTDPRLLIQLFEDMKDIIRNDDNFTVYSGVKAVIERLISIDNIVSRDSVDCKTLITNAKEMLLMFLTNDREKRVVKGKALKPDERCILRAVDNALLRLYASSDKPELDKPLNSLLENPNECVLELSENILLVNKKYYPLTLLYKDNKEFRKALEIWKRIIEENNSDQDIPYGLQQMANILGKLVDPDLIWEYASWVAKLDEVIGAKIFMQPNLRRPSLIEPGLVLDHLRSIGKKGLKMYLEYLVTQRKSNEEKHHTELAFLYIEELKNLLQSDEAKAKIEEITNDFISLKDPAKTYLSFLQNQPTEDLLSHERAKLMSFLQTYIRYDAEVVLNKLLEIPVLKAELAIVYGKLNEHEKALCILINDLKDFRGAEVYCLYAGRMVCKLSSKKQADKKIVEDKNLVATRRTLFLMLLKVYLQIQNENGMVEEIINLLNAQAVYLDTTEVMGLLPECWSVEMLNEFLIRSLRQNYHDYREGQVLKGLCRGQNTITSFELYQAYQKIGPTVIDQNRLCSKCKKYISGSNFMRQPNGDIEHVQCNFEQREDINNTNGVNGTATVSDPLSNNI</sequence>
<dbReference type="GO" id="GO:0006886">
    <property type="term" value="P:intracellular protein transport"/>
    <property type="evidence" value="ECO:0007669"/>
    <property type="project" value="UniProtKB-UniRule"/>
</dbReference>
<reference evidence="7 10" key="2">
    <citation type="submission" date="2017-09" db="EMBL/GenBank/DDBJ databases">
        <title>Extensive intraspecific genome diversity in a model arbuscular mycorrhizal fungus.</title>
        <authorList>
            <person name="Chen E.C."/>
            <person name="Morin E."/>
            <person name="Beaudet D."/>
            <person name="Noel J."/>
            <person name="Ndikumana S."/>
            <person name="Charron P."/>
            <person name="St-Onge C."/>
            <person name="Giorgi J."/>
            <person name="Grigoriev I.V."/>
            <person name="Roux C."/>
            <person name="Martin F.M."/>
            <person name="Corradi N."/>
        </authorList>
    </citation>
    <scope>NUCLEOTIDE SEQUENCE [LARGE SCALE GENOMIC DNA]</scope>
    <source>
        <strain evidence="7 10">A5</strain>
    </source>
</reference>
<dbReference type="OrthoDB" id="10258882at2759"/>
<dbReference type="PROSITE" id="PS50219">
    <property type="entry name" value="CNH"/>
    <property type="match status" value="1"/>
</dbReference>
<dbReference type="GO" id="GO:0016020">
    <property type="term" value="C:membrane"/>
    <property type="evidence" value="ECO:0007669"/>
    <property type="project" value="TreeGrafter"/>
</dbReference>
<dbReference type="PANTHER" id="PTHR12894:SF27">
    <property type="entry name" value="TRANSFORMING GROWTH FACTOR-BETA RECEPTOR-ASSOCIATED PROTEIN 1"/>
    <property type="match status" value="1"/>
</dbReference>
<evidence type="ECO:0000256" key="1">
    <source>
        <dbReference type="ARBA" id="ARBA00004496"/>
    </source>
</evidence>
<evidence type="ECO:0000313" key="7">
    <source>
        <dbReference type="EMBL" id="PKC11311.1"/>
    </source>
</evidence>
<accession>A0A2I1DYR3</accession>
<comment type="caution">
    <text evidence="7">The sequence shown here is derived from an EMBL/GenBank/DDBJ whole genome shotgun (WGS) entry which is preliminary data.</text>
</comment>
<dbReference type="Pfam" id="PF00780">
    <property type="entry name" value="CNH"/>
    <property type="match status" value="1"/>
</dbReference>
<reference evidence="8 9" key="3">
    <citation type="submission" date="2017-10" db="EMBL/GenBank/DDBJ databases">
        <title>Extensive intraspecific genome diversity in a model arbuscular mycorrhizal fungus.</title>
        <authorList>
            <person name="Chen E.C.H."/>
            <person name="Morin E."/>
            <person name="Baudet D."/>
            <person name="Noel J."/>
            <person name="Ndikumana S."/>
            <person name="Charron P."/>
            <person name="St-Onge C."/>
            <person name="Giorgi J."/>
            <person name="Grigoriev I.V."/>
            <person name="Roux C."/>
            <person name="Martin F.M."/>
            <person name="Corradi N."/>
        </authorList>
    </citation>
    <scope>NUCLEOTIDE SEQUENCE [LARGE SCALE GENOMIC DNA]</scope>
    <source>
        <strain evidence="8 9">A1</strain>
    </source>
</reference>
<dbReference type="EMBL" id="LLXH01000161">
    <property type="protein sequence ID" value="PKC71576.1"/>
    <property type="molecule type" value="Genomic_DNA"/>
</dbReference>
<dbReference type="InterPro" id="IPR000547">
    <property type="entry name" value="Clathrin_H-chain/VPS_repeat"/>
</dbReference>
<dbReference type="VEuPathDB" id="FungiDB:RhiirFUN_005988"/>
<protein>
    <recommendedName>
        <fullName evidence="6">CNH domain-containing protein</fullName>
    </recommendedName>
</protein>
<dbReference type="GO" id="GO:0005737">
    <property type="term" value="C:cytoplasm"/>
    <property type="evidence" value="ECO:0007669"/>
    <property type="project" value="UniProtKB-SubCell"/>
</dbReference>
<evidence type="ECO:0000256" key="3">
    <source>
        <dbReference type="ARBA" id="ARBA00022490"/>
    </source>
</evidence>
<feature type="repeat" description="CHCR" evidence="5">
    <location>
        <begin position="678"/>
        <end position="890"/>
    </location>
</feature>
<dbReference type="InterPro" id="IPR032914">
    <property type="entry name" value="Vam6/VPS39/TRAP1"/>
</dbReference>
<evidence type="ECO:0000313" key="10">
    <source>
        <dbReference type="Proteomes" id="UP000232722"/>
    </source>
</evidence>
<feature type="domain" description="CNH" evidence="6">
    <location>
        <begin position="44"/>
        <end position="327"/>
    </location>
</feature>
<evidence type="ECO:0000313" key="8">
    <source>
        <dbReference type="EMBL" id="PKC71576.1"/>
    </source>
</evidence>
<keyword evidence="4" id="KW-0653">Protein transport</keyword>
<evidence type="ECO:0000256" key="4">
    <source>
        <dbReference type="ARBA" id="ARBA00022927"/>
    </source>
</evidence>
<evidence type="ECO:0000256" key="2">
    <source>
        <dbReference type="ARBA" id="ARBA00022448"/>
    </source>
</evidence>
<keyword evidence="3" id="KW-0963">Cytoplasm</keyword>
<dbReference type="AlphaFoldDB" id="A0A2I1DYR3"/>
<dbReference type="PANTHER" id="PTHR12894">
    <property type="entry name" value="CNH DOMAIN CONTAINING"/>
    <property type="match status" value="1"/>
</dbReference>
<evidence type="ECO:0000313" key="9">
    <source>
        <dbReference type="Proteomes" id="UP000232688"/>
    </source>
</evidence>
<dbReference type="VEuPathDB" id="FungiDB:FUN_003845"/>
<dbReference type="Pfam" id="PF10366">
    <property type="entry name" value="Vps39_1"/>
    <property type="match status" value="1"/>
</dbReference>
<dbReference type="Proteomes" id="UP000232722">
    <property type="component" value="Unassembled WGS sequence"/>
</dbReference>
<dbReference type="InterPro" id="IPR019452">
    <property type="entry name" value="VPS39/TGF_beta_rcpt-assoc_1"/>
</dbReference>
<dbReference type="EMBL" id="LLXJ01000317">
    <property type="protein sequence ID" value="PKC11311.1"/>
    <property type="molecule type" value="Genomic_DNA"/>
</dbReference>